<evidence type="ECO:0008006" key="5">
    <source>
        <dbReference type="Google" id="ProtNLM"/>
    </source>
</evidence>
<evidence type="ECO:0000313" key="1">
    <source>
        <dbReference type="EMBL" id="OHT45414.1"/>
    </source>
</evidence>
<organism evidence="1 3">
    <name type="scientific">Flavobacterium tructae</name>
    <dbReference type="NCBI Taxonomy" id="1114873"/>
    <lineage>
        <taxon>Bacteria</taxon>
        <taxon>Pseudomonadati</taxon>
        <taxon>Bacteroidota</taxon>
        <taxon>Flavobacteriia</taxon>
        <taxon>Flavobacteriales</taxon>
        <taxon>Flavobacteriaceae</taxon>
        <taxon>Flavobacterium</taxon>
    </lineage>
</organism>
<accession>A0A1S1J780</accession>
<proteinExistence type="predicted"/>
<reference evidence="1" key="1">
    <citation type="submission" date="2016-09" db="EMBL/GenBank/DDBJ databases">
        <authorList>
            <person name="Capua I."/>
            <person name="De Benedictis P."/>
            <person name="Joannis T."/>
            <person name="Lombin L.H."/>
            <person name="Cattoli G."/>
        </authorList>
    </citation>
    <scope>NUCLEOTIDE SEQUENCE [LARGE SCALE GENOMIC DNA]</scope>
    <source>
        <strain evidence="1">MSU</strain>
    </source>
</reference>
<dbReference type="STRING" id="1278819.BHE19_06115"/>
<dbReference type="AlphaFoldDB" id="A0A1S1J780"/>
<protein>
    <recommendedName>
        <fullName evidence="5">SprB repeat-containing protein</fullName>
    </recommendedName>
</protein>
<sequence>MGSCVNECAALQSYFFMSGNTYIAPVAEFGDYHVFNVPPTYVELISIADTSFGCAWRDPMACYEQSTINMNDCFWGITNAVLPEPTVHTNLFCDKKTLTAVSCPGPYRFSWEYSTNGINFTPMNITTTPNQSFEFVKANYPALNNYTGTIIFRVLIDSDPSAPDENVYSNVVTYNIIPCSPKLSATSDPNYTTCSYSNGSVTFTFSRPLEPGEKYLFNRNAVGSTFITDATSNDPDVEKVSALSYKWKNIPPGQYQFKFQTQFGNGTPSTLSAVTNFEIRQNTALTFWATAIQPECSNSRGFIEIHAAGGTSPYFYILDDQTEVVNGQTVPKKVGFSGYHQIPITADGGHKVVVVDASNCIEN</sequence>
<dbReference type="Proteomes" id="UP000198319">
    <property type="component" value="Unassembled WGS sequence"/>
</dbReference>
<evidence type="ECO:0000313" key="4">
    <source>
        <dbReference type="Proteomes" id="UP000198319"/>
    </source>
</evidence>
<keyword evidence="4" id="KW-1185">Reference proteome</keyword>
<evidence type="ECO:0000313" key="2">
    <source>
        <dbReference type="EMBL" id="OXB18073.1"/>
    </source>
</evidence>
<dbReference type="Proteomes" id="UP000180252">
    <property type="component" value="Unassembled WGS sequence"/>
</dbReference>
<dbReference type="EMBL" id="MUHG01000023">
    <property type="protein sequence ID" value="OXB18073.1"/>
    <property type="molecule type" value="Genomic_DNA"/>
</dbReference>
<comment type="caution">
    <text evidence="1">The sequence shown here is derived from an EMBL/GenBank/DDBJ whole genome shotgun (WGS) entry which is preliminary data.</text>
</comment>
<reference evidence="3" key="2">
    <citation type="submission" date="2016-09" db="EMBL/GenBank/DDBJ databases">
        <authorList>
            <person name="Chen S."/>
            <person name="Walker E."/>
        </authorList>
    </citation>
    <scope>NUCLEOTIDE SEQUENCE [LARGE SCALE GENOMIC DNA]</scope>
    <source>
        <strain evidence="3">MSU</strain>
    </source>
</reference>
<name>A0A1S1J780_9FLAO</name>
<gene>
    <name evidence="2" type="ORF">B0A71_14125</name>
    <name evidence="1" type="ORF">BHE19_06115</name>
</gene>
<dbReference type="EMBL" id="MIKE01000022">
    <property type="protein sequence ID" value="OHT45414.1"/>
    <property type="molecule type" value="Genomic_DNA"/>
</dbReference>
<reference evidence="2 4" key="3">
    <citation type="submission" date="2016-11" db="EMBL/GenBank/DDBJ databases">
        <title>Whole genomes of Flavobacteriaceae.</title>
        <authorList>
            <person name="Stine C."/>
            <person name="Li C."/>
            <person name="Tadesse D."/>
        </authorList>
    </citation>
    <scope>NUCLEOTIDE SEQUENCE [LARGE SCALE GENOMIC DNA]</scope>
    <source>
        <strain evidence="2 4">ATCC BAA-2541</strain>
    </source>
</reference>
<evidence type="ECO:0000313" key="3">
    <source>
        <dbReference type="Proteomes" id="UP000180252"/>
    </source>
</evidence>